<comment type="caution">
    <text evidence="1">The sequence shown here is derived from an EMBL/GenBank/DDBJ whole genome shotgun (WGS) entry which is preliminary data.</text>
</comment>
<accession>A0A2I0K4R8</accession>
<sequence length="86" mass="9886">MTHEFTHLRKLMPGPPLILQRGKCPTRRYPLEKPKVEATKRAILDQRDHLNRQTSIAFGANVLIDFKGTPLWRTLDAGATKHDQGW</sequence>
<dbReference type="EMBL" id="PGOL01000901">
    <property type="protein sequence ID" value="PKI63143.1"/>
    <property type="molecule type" value="Genomic_DNA"/>
</dbReference>
<dbReference type="AlphaFoldDB" id="A0A2I0K4R8"/>
<name>A0A2I0K4R8_PUNGR</name>
<keyword evidence="2" id="KW-1185">Reference proteome</keyword>
<evidence type="ECO:0000313" key="2">
    <source>
        <dbReference type="Proteomes" id="UP000233551"/>
    </source>
</evidence>
<proteinExistence type="predicted"/>
<evidence type="ECO:0000313" key="1">
    <source>
        <dbReference type="EMBL" id="PKI63143.1"/>
    </source>
</evidence>
<reference evidence="1 2" key="1">
    <citation type="submission" date="2017-11" db="EMBL/GenBank/DDBJ databases">
        <title>De-novo sequencing of pomegranate (Punica granatum L.) genome.</title>
        <authorList>
            <person name="Akparov Z."/>
            <person name="Amiraslanov A."/>
            <person name="Hajiyeva S."/>
            <person name="Abbasov M."/>
            <person name="Kaur K."/>
            <person name="Hamwieh A."/>
            <person name="Solovyev V."/>
            <person name="Salamov A."/>
            <person name="Braich B."/>
            <person name="Kosarev P."/>
            <person name="Mahmoud A."/>
            <person name="Hajiyev E."/>
            <person name="Babayeva S."/>
            <person name="Izzatullayeva V."/>
            <person name="Mammadov A."/>
            <person name="Mammadov A."/>
            <person name="Sharifova S."/>
            <person name="Ojaghi J."/>
            <person name="Eynullazada K."/>
            <person name="Bayramov B."/>
            <person name="Abdulazimova A."/>
            <person name="Shahmuradov I."/>
        </authorList>
    </citation>
    <scope>NUCLEOTIDE SEQUENCE [LARGE SCALE GENOMIC DNA]</scope>
    <source>
        <strain evidence="2">cv. AG2017</strain>
        <tissue evidence="1">Leaf</tissue>
    </source>
</reference>
<dbReference type="Proteomes" id="UP000233551">
    <property type="component" value="Unassembled WGS sequence"/>
</dbReference>
<organism evidence="1 2">
    <name type="scientific">Punica granatum</name>
    <name type="common">Pomegranate</name>
    <dbReference type="NCBI Taxonomy" id="22663"/>
    <lineage>
        <taxon>Eukaryota</taxon>
        <taxon>Viridiplantae</taxon>
        <taxon>Streptophyta</taxon>
        <taxon>Embryophyta</taxon>
        <taxon>Tracheophyta</taxon>
        <taxon>Spermatophyta</taxon>
        <taxon>Magnoliopsida</taxon>
        <taxon>eudicotyledons</taxon>
        <taxon>Gunneridae</taxon>
        <taxon>Pentapetalae</taxon>
        <taxon>rosids</taxon>
        <taxon>malvids</taxon>
        <taxon>Myrtales</taxon>
        <taxon>Lythraceae</taxon>
        <taxon>Punica</taxon>
    </lineage>
</organism>
<gene>
    <name evidence="1" type="ORF">CRG98_016475</name>
</gene>
<protein>
    <submittedName>
        <fullName evidence="1">Uncharacterized protein</fullName>
    </submittedName>
</protein>